<keyword evidence="1" id="KW-0472">Membrane</keyword>
<keyword evidence="1" id="KW-0812">Transmembrane</keyword>
<sequence>MLVSEISLGPWDSREEEITFFEEGQRTTKGTPRLRVRGLSLELLFGGLWYFLPLPLFYTQRRYKEYTQHGLRKEKATGVAYWKRSATGVAYWKRSIRLGGSQAPLVCSFTLNVFTSREL</sequence>
<accession>A0A0S3RTX4</accession>
<reference evidence="2 3" key="1">
    <citation type="journal article" date="2015" name="Sci. Rep.">
        <title>The power of single molecule real-time sequencing technology in the de novo assembly of a eukaryotic genome.</title>
        <authorList>
            <person name="Sakai H."/>
            <person name="Naito K."/>
            <person name="Ogiso-Tanaka E."/>
            <person name="Takahashi Y."/>
            <person name="Iseki K."/>
            <person name="Muto C."/>
            <person name="Satou K."/>
            <person name="Teruya K."/>
            <person name="Shiroma A."/>
            <person name="Shimoji M."/>
            <person name="Hirano T."/>
            <person name="Itoh T."/>
            <person name="Kaga A."/>
            <person name="Tomooka N."/>
        </authorList>
    </citation>
    <scope>NUCLEOTIDE SEQUENCE [LARGE SCALE GENOMIC DNA]</scope>
    <source>
        <strain evidence="3">cv. Shumari</strain>
    </source>
</reference>
<dbReference type="AlphaFoldDB" id="A0A0S3RTX4"/>
<keyword evidence="3" id="KW-1185">Reference proteome</keyword>
<gene>
    <name evidence="2" type="primary">Vigan.04G127600</name>
    <name evidence="2" type="ORF">VIGAN_04127600</name>
</gene>
<proteinExistence type="predicted"/>
<evidence type="ECO:0000313" key="3">
    <source>
        <dbReference type="Proteomes" id="UP000291084"/>
    </source>
</evidence>
<organism evidence="2 3">
    <name type="scientific">Vigna angularis var. angularis</name>
    <dbReference type="NCBI Taxonomy" id="157739"/>
    <lineage>
        <taxon>Eukaryota</taxon>
        <taxon>Viridiplantae</taxon>
        <taxon>Streptophyta</taxon>
        <taxon>Embryophyta</taxon>
        <taxon>Tracheophyta</taxon>
        <taxon>Spermatophyta</taxon>
        <taxon>Magnoliopsida</taxon>
        <taxon>eudicotyledons</taxon>
        <taxon>Gunneridae</taxon>
        <taxon>Pentapetalae</taxon>
        <taxon>rosids</taxon>
        <taxon>fabids</taxon>
        <taxon>Fabales</taxon>
        <taxon>Fabaceae</taxon>
        <taxon>Papilionoideae</taxon>
        <taxon>50 kb inversion clade</taxon>
        <taxon>NPAAA clade</taxon>
        <taxon>indigoferoid/millettioid clade</taxon>
        <taxon>Phaseoleae</taxon>
        <taxon>Vigna</taxon>
    </lineage>
</organism>
<name>A0A0S3RTX4_PHAAN</name>
<evidence type="ECO:0000256" key="1">
    <source>
        <dbReference type="SAM" id="Phobius"/>
    </source>
</evidence>
<dbReference type="EMBL" id="AP015037">
    <property type="protein sequence ID" value="BAT84014.1"/>
    <property type="molecule type" value="Genomic_DNA"/>
</dbReference>
<dbReference type="Proteomes" id="UP000291084">
    <property type="component" value="Chromosome 4"/>
</dbReference>
<evidence type="ECO:0000313" key="2">
    <source>
        <dbReference type="EMBL" id="BAT84014.1"/>
    </source>
</evidence>
<keyword evidence="1" id="KW-1133">Transmembrane helix</keyword>
<feature type="transmembrane region" description="Helical" evidence="1">
    <location>
        <begin position="39"/>
        <end position="58"/>
    </location>
</feature>
<protein>
    <submittedName>
        <fullName evidence="2">Uncharacterized protein</fullName>
    </submittedName>
</protein>